<dbReference type="AlphaFoldDB" id="A0A914M2L2"/>
<name>A0A914M2L2_MELIC</name>
<reference evidence="2" key="1">
    <citation type="submission" date="2022-11" db="UniProtKB">
        <authorList>
            <consortium name="WormBaseParasite"/>
        </authorList>
    </citation>
    <scope>IDENTIFICATION</scope>
</reference>
<evidence type="ECO:0000313" key="1">
    <source>
        <dbReference type="Proteomes" id="UP000887563"/>
    </source>
</evidence>
<protein>
    <submittedName>
        <fullName evidence="2">Uncharacterized protein</fullName>
    </submittedName>
</protein>
<accession>A0A914M2L2</accession>
<dbReference type="WBParaSite" id="Minc3s01074g20471">
    <property type="protein sequence ID" value="Minc3s01074g20471"/>
    <property type="gene ID" value="Minc3s01074g20471"/>
</dbReference>
<evidence type="ECO:0000313" key="2">
    <source>
        <dbReference type="WBParaSite" id="Minc3s01074g20471"/>
    </source>
</evidence>
<organism evidence="1 2">
    <name type="scientific">Meloidogyne incognita</name>
    <name type="common">Southern root-knot nematode worm</name>
    <name type="synonym">Oxyuris incognita</name>
    <dbReference type="NCBI Taxonomy" id="6306"/>
    <lineage>
        <taxon>Eukaryota</taxon>
        <taxon>Metazoa</taxon>
        <taxon>Ecdysozoa</taxon>
        <taxon>Nematoda</taxon>
        <taxon>Chromadorea</taxon>
        <taxon>Rhabditida</taxon>
        <taxon>Tylenchina</taxon>
        <taxon>Tylenchomorpha</taxon>
        <taxon>Tylenchoidea</taxon>
        <taxon>Meloidogynidae</taxon>
        <taxon>Meloidogyninae</taxon>
        <taxon>Meloidogyne</taxon>
        <taxon>Meloidogyne incognita group</taxon>
    </lineage>
</organism>
<proteinExistence type="predicted"/>
<dbReference type="Proteomes" id="UP000887563">
    <property type="component" value="Unplaced"/>
</dbReference>
<keyword evidence="1" id="KW-1185">Reference proteome</keyword>
<sequence>MVKKLGICVKTDEHDGLVYSIILNSEIGENVICGQKISPGKWVLFTSTNENIFIECQYKRMADSENFQITQARRPVSPIEQTIQVKAVIDCFEYIYNDQFYICKDELLGQVLVGNSDPFINESFDYGDKVEMAVAYLENYLTNIHWVAIAVNSKTDEGNTNYRIDCLDFSEIFLIFVMKNRTETEMTKEGKRI</sequence>